<keyword evidence="1" id="KW-0472">Membrane</keyword>
<protein>
    <submittedName>
        <fullName evidence="2">Uncharacterized protein</fullName>
    </submittedName>
</protein>
<comment type="caution">
    <text evidence="2">The sequence shown here is derived from an EMBL/GenBank/DDBJ whole genome shotgun (WGS) entry which is preliminary data.</text>
</comment>
<gene>
    <name evidence="2" type="ORF">KIW84_063757</name>
</gene>
<keyword evidence="1" id="KW-1133">Transmembrane helix</keyword>
<evidence type="ECO:0000313" key="2">
    <source>
        <dbReference type="EMBL" id="KAI5398071.1"/>
    </source>
</evidence>
<proteinExistence type="predicted"/>
<keyword evidence="1" id="KW-0812">Transmembrane</keyword>
<evidence type="ECO:0000313" key="3">
    <source>
        <dbReference type="Proteomes" id="UP001058974"/>
    </source>
</evidence>
<evidence type="ECO:0000256" key="1">
    <source>
        <dbReference type="SAM" id="Phobius"/>
    </source>
</evidence>
<dbReference type="AlphaFoldDB" id="A0A9D4WCG7"/>
<reference evidence="2 3" key="1">
    <citation type="journal article" date="2022" name="Nat. Genet.">
        <title>Improved pea reference genome and pan-genome highlight genomic features and evolutionary characteristics.</title>
        <authorList>
            <person name="Yang T."/>
            <person name="Liu R."/>
            <person name="Luo Y."/>
            <person name="Hu S."/>
            <person name="Wang D."/>
            <person name="Wang C."/>
            <person name="Pandey M.K."/>
            <person name="Ge S."/>
            <person name="Xu Q."/>
            <person name="Li N."/>
            <person name="Li G."/>
            <person name="Huang Y."/>
            <person name="Saxena R.K."/>
            <person name="Ji Y."/>
            <person name="Li M."/>
            <person name="Yan X."/>
            <person name="He Y."/>
            <person name="Liu Y."/>
            <person name="Wang X."/>
            <person name="Xiang C."/>
            <person name="Varshney R.K."/>
            <person name="Ding H."/>
            <person name="Gao S."/>
            <person name="Zong X."/>
        </authorList>
    </citation>
    <scope>NUCLEOTIDE SEQUENCE [LARGE SCALE GENOMIC DNA]</scope>
    <source>
        <strain evidence="2 3">cv. Zhongwan 6</strain>
    </source>
</reference>
<dbReference type="EMBL" id="JAMSHJ010000006">
    <property type="protein sequence ID" value="KAI5398071.1"/>
    <property type="molecule type" value="Genomic_DNA"/>
</dbReference>
<dbReference type="Proteomes" id="UP001058974">
    <property type="component" value="Chromosome 6"/>
</dbReference>
<name>A0A9D4WCG7_PEA</name>
<dbReference type="Gramene" id="Psat06G0375700-T1">
    <property type="protein sequence ID" value="KAI5398071.1"/>
    <property type="gene ID" value="KIW84_063757"/>
</dbReference>
<sequence>MLMKLLKNFLMPISKVHQTCIAREIISLLDHPFLPTFYTSFQVPVISGSLKAICFLLISIVTALWGCLLLLCALLQIFLVEQINQVKVFFLFILIVRMNLKL</sequence>
<feature type="transmembrane region" description="Helical" evidence="1">
    <location>
        <begin position="52"/>
        <end position="77"/>
    </location>
</feature>
<keyword evidence="3" id="KW-1185">Reference proteome</keyword>
<accession>A0A9D4WCG7</accession>
<organism evidence="2 3">
    <name type="scientific">Pisum sativum</name>
    <name type="common">Garden pea</name>
    <name type="synonym">Lathyrus oleraceus</name>
    <dbReference type="NCBI Taxonomy" id="3888"/>
    <lineage>
        <taxon>Eukaryota</taxon>
        <taxon>Viridiplantae</taxon>
        <taxon>Streptophyta</taxon>
        <taxon>Embryophyta</taxon>
        <taxon>Tracheophyta</taxon>
        <taxon>Spermatophyta</taxon>
        <taxon>Magnoliopsida</taxon>
        <taxon>eudicotyledons</taxon>
        <taxon>Gunneridae</taxon>
        <taxon>Pentapetalae</taxon>
        <taxon>rosids</taxon>
        <taxon>fabids</taxon>
        <taxon>Fabales</taxon>
        <taxon>Fabaceae</taxon>
        <taxon>Papilionoideae</taxon>
        <taxon>50 kb inversion clade</taxon>
        <taxon>NPAAA clade</taxon>
        <taxon>Hologalegina</taxon>
        <taxon>IRL clade</taxon>
        <taxon>Fabeae</taxon>
        <taxon>Lathyrus</taxon>
    </lineage>
</organism>